<dbReference type="AlphaFoldDB" id="A0A4R8A5Z5"/>
<organism evidence="1 2">
    <name type="scientific">Breznakia blatticola</name>
    <dbReference type="NCBI Taxonomy" id="1754012"/>
    <lineage>
        <taxon>Bacteria</taxon>
        <taxon>Bacillati</taxon>
        <taxon>Bacillota</taxon>
        <taxon>Erysipelotrichia</taxon>
        <taxon>Erysipelotrichales</taxon>
        <taxon>Erysipelotrichaceae</taxon>
        <taxon>Breznakia</taxon>
    </lineage>
</organism>
<dbReference type="EMBL" id="SODD01000002">
    <property type="protein sequence ID" value="TDW26097.1"/>
    <property type="molecule type" value="Genomic_DNA"/>
</dbReference>
<dbReference type="Proteomes" id="UP000294743">
    <property type="component" value="Unassembled WGS sequence"/>
</dbReference>
<dbReference type="RefSeq" id="WP_134167712.1">
    <property type="nucleotide sequence ID" value="NZ_SODD01000002.1"/>
</dbReference>
<gene>
    <name evidence="1" type="ORF">EDD63_102118</name>
</gene>
<name>A0A4R8A5Z5_9FIRM</name>
<protein>
    <submittedName>
        <fullName evidence="1">Uncharacterized protein</fullName>
    </submittedName>
</protein>
<reference evidence="1 2" key="1">
    <citation type="submission" date="2019-03" db="EMBL/GenBank/DDBJ databases">
        <title>Genomic Encyclopedia of Type Strains, Phase IV (KMG-IV): sequencing the most valuable type-strain genomes for metagenomic binning, comparative biology and taxonomic classification.</title>
        <authorList>
            <person name="Goeker M."/>
        </authorList>
    </citation>
    <scope>NUCLEOTIDE SEQUENCE [LARGE SCALE GENOMIC DNA]</scope>
    <source>
        <strain evidence="1 2">DSM 28867</strain>
    </source>
</reference>
<keyword evidence="2" id="KW-1185">Reference proteome</keyword>
<proteinExistence type="predicted"/>
<comment type="caution">
    <text evidence="1">The sequence shown here is derived from an EMBL/GenBank/DDBJ whole genome shotgun (WGS) entry which is preliminary data.</text>
</comment>
<dbReference type="OrthoDB" id="1644625at2"/>
<evidence type="ECO:0000313" key="2">
    <source>
        <dbReference type="Proteomes" id="UP000294743"/>
    </source>
</evidence>
<sequence>MQKVVYNKQPDMNYDSMVMIIRKEDKRYFSHSFIYHGRDGKYLQFLYKDPLPEGDFINGWNYLDDHSYRIVMVPEPSQEVAVEDFIAAYQPTSQIDAIEVIEIKGFDEINDLLHDPNIEKQEVVIFGRR</sequence>
<accession>A0A4R8A5Z5</accession>
<evidence type="ECO:0000313" key="1">
    <source>
        <dbReference type="EMBL" id="TDW26097.1"/>
    </source>
</evidence>